<feature type="transmembrane region" description="Helical" evidence="6">
    <location>
        <begin position="93"/>
        <end position="114"/>
    </location>
</feature>
<keyword evidence="4 6" id="KW-1133">Transmembrane helix</keyword>
<feature type="transmembrane region" description="Helical" evidence="6">
    <location>
        <begin position="156"/>
        <end position="177"/>
    </location>
</feature>
<dbReference type="Pfam" id="PF01943">
    <property type="entry name" value="Polysacc_synt"/>
    <property type="match status" value="1"/>
</dbReference>
<dbReference type="GO" id="GO:0005886">
    <property type="term" value="C:plasma membrane"/>
    <property type="evidence" value="ECO:0007669"/>
    <property type="project" value="UniProtKB-SubCell"/>
</dbReference>
<dbReference type="Proteomes" id="UP000177027">
    <property type="component" value="Unassembled WGS sequence"/>
</dbReference>
<feature type="transmembrane region" description="Helical" evidence="6">
    <location>
        <begin position="183"/>
        <end position="204"/>
    </location>
</feature>
<sequence>MYRVKKFLGFHTTKNVIINTGGNYLSYITAVLYTIIFARSFSPQEFGVLSLLLMLSYICANIFSFGMPAAVYAHIPTLMNDKKSLITFIKTNFILLIALSFSSLFVIFILSGFIDTHIIKSHAPRWYFALALTGSALFICQNYIQDILYAAQKFLNVNIAINIGNLVKITLISLFAFVGVLSIPLTIAVLGIVGPLTVIGILLIRRQKIIEQLLRQTIDKSHLKLSYTFTYFVSSQIFYLASRTDLFLISYFLTRGDVGYFGLSQRIALAILTSVDSITQVLSPQFATASSKKDVAKLLRRGYMYILIPVLLFIIASVIPSNIYTLLFTSSFNPSIATTRLLNLAYIPFGFIAVTLLFFLYTIKKPFYILIGNSVLFVSILLGNAVLIPRFGIIAPPLTSLVSFLIVGVYILTVFVFEFNKLKE</sequence>
<dbReference type="InterPro" id="IPR002797">
    <property type="entry name" value="Polysacc_synth"/>
</dbReference>
<feature type="transmembrane region" description="Helical" evidence="6">
    <location>
        <begin position="48"/>
        <end position="72"/>
    </location>
</feature>
<gene>
    <name evidence="7" type="ORF">A3D06_01980</name>
</gene>
<feature type="transmembrane region" description="Helical" evidence="6">
    <location>
        <begin position="368"/>
        <end position="388"/>
    </location>
</feature>
<dbReference type="EMBL" id="MFZS01000012">
    <property type="protein sequence ID" value="OGK29216.1"/>
    <property type="molecule type" value="Genomic_DNA"/>
</dbReference>
<keyword evidence="5 6" id="KW-0472">Membrane</keyword>
<evidence type="ECO:0000256" key="6">
    <source>
        <dbReference type="SAM" id="Phobius"/>
    </source>
</evidence>
<evidence type="ECO:0000313" key="7">
    <source>
        <dbReference type="EMBL" id="OGK29216.1"/>
    </source>
</evidence>
<feature type="transmembrane region" description="Helical" evidence="6">
    <location>
        <begin position="126"/>
        <end position="144"/>
    </location>
</feature>
<dbReference type="PANTHER" id="PTHR30250:SF11">
    <property type="entry name" value="O-ANTIGEN TRANSPORTER-RELATED"/>
    <property type="match status" value="1"/>
</dbReference>
<evidence type="ECO:0008006" key="9">
    <source>
        <dbReference type="Google" id="ProtNLM"/>
    </source>
</evidence>
<proteinExistence type="predicted"/>
<evidence type="ECO:0000256" key="1">
    <source>
        <dbReference type="ARBA" id="ARBA00004651"/>
    </source>
</evidence>
<accession>A0A1F7HE90</accession>
<protein>
    <recommendedName>
        <fullName evidence="9">Polysaccharide biosynthesis protein C-terminal domain-containing protein</fullName>
    </recommendedName>
</protein>
<comment type="caution">
    <text evidence="7">The sequence shown here is derived from an EMBL/GenBank/DDBJ whole genome shotgun (WGS) entry which is preliminary data.</text>
</comment>
<reference evidence="7 8" key="1">
    <citation type="journal article" date="2016" name="Nat. Commun.">
        <title>Thousands of microbial genomes shed light on interconnected biogeochemical processes in an aquifer system.</title>
        <authorList>
            <person name="Anantharaman K."/>
            <person name="Brown C.T."/>
            <person name="Hug L.A."/>
            <person name="Sharon I."/>
            <person name="Castelle C.J."/>
            <person name="Probst A.J."/>
            <person name="Thomas B.C."/>
            <person name="Singh A."/>
            <person name="Wilkins M.J."/>
            <person name="Karaoz U."/>
            <person name="Brodie E.L."/>
            <person name="Williams K.H."/>
            <person name="Hubbard S.S."/>
            <person name="Banfield J.F."/>
        </authorList>
    </citation>
    <scope>NUCLEOTIDE SEQUENCE [LARGE SCALE GENOMIC DNA]</scope>
</reference>
<evidence type="ECO:0000256" key="4">
    <source>
        <dbReference type="ARBA" id="ARBA00022989"/>
    </source>
</evidence>
<feature type="transmembrane region" description="Helical" evidence="6">
    <location>
        <begin position="394"/>
        <end position="417"/>
    </location>
</feature>
<dbReference type="InterPro" id="IPR050833">
    <property type="entry name" value="Poly_Biosynth_Transport"/>
</dbReference>
<feature type="transmembrane region" description="Helical" evidence="6">
    <location>
        <begin position="303"/>
        <end position="324"/>
    </location>
</feature>
<evidence type="ECO:0000313" key="8">
    <source>
        <dbReference type="Proteomes" id="UP000177027"/>
    </source>
</evidence>
<evidence type="ECO:0000256" key="3">
    <source>
        <dbReference type="ARBA" id="ARBA00022692"/>
    </source>
</evidence>
<organism evidence="7 8">
    <name type="scientific">Candidatus Roizmanbacteria bacterium RIFCSPHIGHO2_02_FULL_40_9</name>
    <dbReference type="NCBI Taxonomy" id="1802042"/>
    <lineage>
        <taxon>Bacteria</taxon>
        <taxon>Candidatus Roizmaniibacteriota</taxon>
    </lineage>
</organism>
<comment type="subcellular location">
    <subcellularLocation>
        <location evidence="1">Cell membrane</location>
        <topology evidence="1">Multi-pass membrane protein</topology>
    </subcellularLocation>
</comment>
<feature type="transmembrane region" description="Helical" evidence="6">
    <location>
        <begin position="21"/>
        <end position="42"/>
    </location>
</feature>
<keyword evidence="3 6" id="KW-0812">Transmembrane</keyword>
<dbReference type="PANTHER" id="PTHR30250">
    <property type="entry name" value="PST FAMILY PREDICTED COLANIC ACID TRANSPORTER"/>
    <property type="match status" value="1"/>
</dbReference>
<keyword evidence="2" id="KW-1003">Cell membrane</keyword>
<dbReference type="AlphaFoldDB" id="A0A1F7HE90"/>
<name>A0A1F7HE90_9BACT</name>
<evidence type="ECO:0000256" key="5">
    <source>
        <dbReference type="ARBA" id="ARBA00023136"/>
    </source>
</evidence>
<feature type="transmembrane region" description="Helical" evidence="6">
    <location>
        <begin position="344"/>
        <end position="361"/>
    </location>
</feature>
<evidence type="ECO:0000256" key="2">
    <source>
        <dbReference type="ARBA" id="ARBA00022475"/>
    </source>
</evidence>